<gene>
    <name evidence="2" type="ORF">B7Y86_05020</name>
</gene>
<evidence type="ECO:0000313" key="3">
    <source>
        <dbReference type="Proteomes" id="UP000216147"/>
    </source>
</evidence>
<protein>
    <submittedName>
        <fullName evidence="2">Metal-dependent phosphohydrolase</fullName>
    </submittedName>
</protein>
<comment type="caution">
    <text evidence="2">The sequence shown here is derived from an EMBL/GenBank/DDBJ whole genome shotgun (WGS) entry which is preliminary data.</text>
</comment>
<dbReference type="CDD" id="cd00077">
    <property type="entry name" value="HDc"/>
    <property type="match status" value="1"/>
</dbReference>
<name>A0A258HMK2_9CAUL</name>
<proteinExistence type="predicted"/>
<dbReference type="EMBL" id="NCEQ01000004">
    <property type="protein sequence ID" value="OYX57834.1"/>
    <property type="molecule type" value="Genomic_DNA"/>
</dbReference>
<sequence length="199" mass="21039">MTRPQSAEAFVGSTIALFDQLGGAHYGEAVTQLEHALQCAHHARAAGDPDALVAAALLHDIGHLLQKQGEDAADRGLDAFHERIGAAWLAQGFGPQVTEPIRLHVEAKRYLATRETGYLESLSPASSQSLDLQGGAMTEPEADAFSASPGFEAAVRLRRYDELGKVEGVVIAPLADYRDLLISLAAQTEAAAPVAQTST</sequence>
<dbReference type="InterPro" id="IPR017670">
    <property type="entry name" value="Phosphonate_degrad-assoc"/>
</dbReference>
<dbReference type="InterPro" id="IPR003607">
    <property type="entry name" value="HD/PDEase_dom"/>
</dbReference>
<dbReference type="Proteomes" id="UP000216147">
    <property type="component" value="Unassembled WGS sequence"/>
</dbReference>
<feature type="domain" description="HD/PDEase" evidence="1">
    <location>
        <begin position="28"/>
        <end position="190"/>
    </location>
</feature>
<reference evidence="2 3" key="1">
    <citation type="submission" date="2017-03" db="EMBL/GenBank/DDBJ databases">
        <title>Lifting the veil on microbial sulfur biogeochemistry in mining wastewaters.</title>
        <authorList>
            <person name="Kantor R.S."/>
            <person name="Colenbrander Nelson T."/>
            <person name="Marshall S."/>
            <person name="Bennett D."/>
            <person name="Apte S."/>
            <person name="Camacho D."/>
            <person name="Thomas B.C."/>
            <person name="Warren L.A."/>
            <person name="Banfield J.F."/>
        </authorList>
    </citation>
    <scope>NUCLEOTIDE SEQUENCE [LARGE SCALE GENOMIC DNA]</scope>
    <source>
        <strain evidence="2">32-68-21</strain>
    </source>
</reference>
<evidence type="ECO:0000313" key="2">
    <source>
        <dbReference type="EMBL" id="OYX57834.1"/>
    </source>
</evidence>
<evidence type="ECO:0000259" key="1">
    <source>
        <dbReference type="SMART" id="SM00471"/>
    </source>
</evidence>
<dbReference type="SUPFAM" id="SSF109604">
    <property type="entry name" value="HD-domain/PDEase-like"/>
    <property type="match status" value="1"/>
</dbReference>
<dbReference type="Gene3D" id="1.10.3210.10">
    <property type="entry name" value="Hypothetical protein af1432"/>
    <property type="match status" value="1"/>
</dbReference>
<dbReference type="GO" id="GO:0016787">
    <property type="term" value="F:hydrolase activity"/>
    <property type="evidence" value="ECO:0007669"/>
    <property type="project" value="UniProtKB-KW"/>
</dbReference>
<dbReference type="InterPro" id="IPR006674">
    <property type="entry name" value="HD_domain"/>
</dbReference>
<dbReference type="SMART" id="SM00471">
    <property type="entry name" value="HDc"/>
    <property type="match status" value="1"/>
</dbReference>
<dbReference type="PANTHER" id="PTHR40202:SF1">
    <property type="entry name" value="HD DOMAIN-CONTAINING PROTEIN"/>
    <property type="match status" value="1"/>
</dbReference>
<dbReference type="Pfam" id="PF01966">
    <property type="entry name" value="HD"/>
    <property type="match status" value="1"/>
</dbReference>
<dbReference type="InterPro" id="IPR052567">
    <property type="entry name" value="OP_Dioxygenase"/>
</dbReference>
<accession>A0A258HMK2</accession>
<dbReference type="PANTHER" id="PTHR40202">
    <property type="match status" value="1"/>
</dbReference>
<dbReference type="NCBIfam" id="TIGR03276">
    <property type="entry name" value="Phn-HD"/>
    <property type="match status" value="1"/>
</dbReference>
<organism evidence="2 3">
    <name type="scientific">Brevundimonas subvibrioides</name>
    <dbReference type="NCBI Taxonomy" id="74313"/>
    <lineage>
        <taxon>Bacteria</taxon>
        <taxon>Pseudomonadati</taxon>
        <taxon>Pseudomonadota</taxon>
        <taxon>Alphaproteobacteria</taxon>
        <taxon>Caulobacterales</taxon>
        <taxon>Caulobacteraceae</taxon>
        <taxon>Brevundimonas</taxon>
    </lineage>
</organism>
<keyword evidence="2" id="KW-0378">Hydrolase</keyword>
<dbReference type="AlphaFoldDB" id="A0A258HMK2"/>